<sequence>MLAKTSRRSPTLVLQFNPRRIGRSAFLVLIGVCILLPFYLTITKLPSYLATTNIESPPGDKPAPIVTRVTQTSTLIPERAQDGKTSLPTRPNNNVSTSMEPKASSSRTNNITSVESNASSLPVTVTMTSCNRLDLIHETLDTFFRFNLDINIQSFAIVVDCYQPVFVDTISRDYPDIRLMRSKSTATFGEKRVVDNIQLLFTHVLNEGTEFWVHLEDDWSFVRSGFVADGIKLLKHASTNENIWMVIGRDPNTQGSQRGRVTWRTYADLGFSFGTLKPKAGWKNKWGSYTANPSVVNVKKAKALVGNFSSFPDEGTISETLGQKGALIAAFKDHRYYHIGEGKTTIFRRQK</sequence>
<feature type="transmembrane region" description="Helical" evidence="2">
    <location>
        <begin position="21"/>
        <end position="40"/>
    </location>
</feature>
<accession>K0SHS5</accession>
<dbReference type="Proteomes" id="UP000266841">
    <property type="component" value="Unassembled WGS sequence"/>
</dbReference>
<gene>
    <name evidence="3" type="ORF">THAOC_14724</name>
</gene>
<protein>
    <recommendedName>
        <fullName evidence="5">Glycosyltransferase 2-like domain-containing protein</fullName>
    </recommendedName>
</protein>
<dbReference type="InterPro" id="IPR029044">
    <property type="entry name" value="Nucleotide-diphossugar_trans"/>
</dbReference>
<feature type="compositionally biased region" description="Polar residues" evidence="1">
    <location>
        <begin position="83"/>
        <end position="111"/>
    </location>
</feature>
<keyword evidence="2" id="KW-0472">Membrane</keyword>
<feature type="region of interest" description="Disordered" evidence="1">
    <location>
        <begin position="77"/>
        <end position="111"/>
    </location>
</feature>
<evidence type="ECO:0000256" key="1">
    <source>
        <dbReference type="SAM" id="MobiDB-lite"/>
    </source>
</evidence>
<dbReference type="SUPFAM" id="SSF53448">
    <property type="entry name" value="Nucleotide-diphospho-sugar transferases"/>
    <property type="match status" value="1"/>
</dbReference>
<evidence type="ECO:0000256" key="2">
    <source>
        <dbReference type="SAM" id="Phobius"/>
    </source>
</evidence>
<name>K0SHS5_THAOC</name>
<reference evidence="3 4" key="1">
    <citation type="journal article" date="2012" name="Genome Biol.">
        <title>Genome and low-iron response of an oceanic diatom adapted to chronic iron limitation.</title>
        <authorList>
            <person name="Lommer M."/>
            <person name="Specht M."/>
            <person name="Roy A.S."/>
            <person name="Kraemer L."/>
            <person name="Andreson R."/>
            <person name="Gutowska M.A."/>
            <person name="Wolf J."/>
            <person name="Bergner S.V."/>
            <person name="Schilhabel M.B."/>
            <person name="Klostermeier U.C."/>
            <person name="Beiko R.G."/>
            <person name="Rosenstiel P."/>
            <person name="Hippler M."/>
            <person name="Laroche J."/>
        </authorList>
    </citation>
    <scope>NUCLEOTIDE SEQUENCE [LARGE SCALE GENOMIC DNA]</scope>
    <source>
        <strain evidence="3 4">CCMP1005</strain>
    </source>
</reference>
<comment type="caution">
    <text evidence="3">The sequence shown here is derived from an EMBL/GenBank/DDBJ whole genome shotgun (WGS) entry which is preliminary data.</text>
</comment>
<evidence type="ECO:0000313" key="4">
    <source>
        <dbReference type="Proteomes" id="UP000266841"/>
    </source>
</evidence>
<keyword evidence="4" id="KW-1185">Reference proteome</keyword>
<keyword evidence="2" id="KW-1133">Transmembrane helix</keyword>
<proteinExistence type="predicted"/>
<organism evidence="3 4">
    <name type="scientific">Thalassiosira oceanica</name>
    <name type="common">Marine diatom</name>
    <dbReference type="NCBI Taxonomy" id="159749"/>
    <lineage>
        <taxon>Eukaryota</taxon>
        <taxon>Sar</taxon>
        <taxon>Stramenopiles</taxon>
        <taxon>Ochrophyta</taxon>
        <taxon>Bacillariophyta</taxon>
        <taxon>Coscinodiscophyceae</taxon>
        <taxon>Thalassiosirophycidae</taxon>
        <taxon>Thalassiosirales</taxon>
        <taxon>Thalassiosiraceae</taxon>
        <taxon>Thalassiosira</taxon>
    </lineage>
</organism>
<evidence type="ECO:0000313" key="3">
    <source>
        <dbReference type="EMBL" id="EJK64534.1"/>
    </source>
</evidence>
<dbReference type="EMBL" id="AGNL01017156">
    <property type="protein sequence ID" value="EJK64534.1"/>
    <property type="molecule type" value="Genomic_DNA"/>
</dbReference>
<evidence type="ECO:0008006" key="5">
    <source>
        <dbReference type="Google" id="ProtNLM"/>
    </source>
</evidence>
<dbReference type="AlphaFoldDB" id="K0SHS5"/>
<keyword evidence="2" id="KW-0812">Transmembrane</keyword>